<evidence type="ECO:0000313" key="2">
    <source>
        <dbReference type="EMBL" id="RIX60194.1"/>
    </source>
</evidence>
<name>A0A3A1VIQ7_9BACL</name>
<feature type="transmembrane region" description="Helical" evidence="1">
    <location>
        <begin position="12"/>
        <end position="32"/>
    </location>
</feature>
<dbReference type="EMBL" id="QXQA01000001">
    <property type="protein sequence ID" value="RIX60194.1"/>
    <property type="molecule type" value="Genomic_DNA"/>
</dbReference>
<organism evidence="2 3">
    <name type="scientific">Paenibacillus nanensis</name>
    <dbReference type="NCBI Taxonomy" id="393251"/>
    <lineage>
        <taxon>Bacteria</taxon>
        <taxon>Bacillati</taxon>
        <taxon>Bacillota</taxon>
        <taxon>Bacilli</taxon>
        <taxon>Bacillales</taxon>
        <taxon>Paenibacillaceae</taxon>
        <taxon>Paenibacillus</taxon>
    </lineage>
</organism>
<evidence type="ECO:0000256" key="1">
    <source>
        <dbReference type="SAM" id="Phobius"/>
    </source>
</evidence>
<dbReference type="OrthoDB" id="2665917at2"/>
<proteinExistence type="predicted"/>
<keyword evidence="1" id="KW-0812">Transmembrane</keyword>
<feature type="transmembrane region" description="Helical" evidence="1">
    <location>
        <begin position="69"/>
        <end position="88"/>
    </location>
</feature>
<reference evidence="2 3" key="1">
    <citation type="submission" date="2018-09" db="EMBL/GenBank/DDBJ databases">
        <title>Paenibacillus aracenensis nov. sp. isolated from a cave in southern Spain.</title>
        <authorList>
            <person name="Jurado V."/>
            <person name="Gutierrez-Patricio S."/>
            <person name="Gonzalez-Pimentel J.L."/>
            <person name="Miller A.Z."/>
            <person name="Laiz L."/>
            <person name="Saiz-Jimenez C."/>
        </authorList>
    </citation>
    <scope>NUCLEOTIDE SEQUENCE [LARGE SCALE GENOMIC DNA]</scope>
    <source>
        <strain evidence="2 3">DSM 22867</strain>
    </source>
</reference>
<dbReference type="AlphaFoldDB" id="A0A3A1VIQ7"/>
<evidence type="ECO:0000313" key="3">
    <source>
        <dbReference type="Proteomes" id="UP000266482"/>
    </source>
</evidence>
<gene>
    <name evidence="2" type="ORF">D3P08_01025</name>
</gene>
<keyword evidence="1" id="KW-0472">Membrane</keyword>
<feature type="transmembrane region" description="Helical" evidence="1">
    <location>
        <begin position="100"/>
        <end position="124"/>
    </location>
</feature>
<sequence length="134" mass="14154">MSWLPETRSSKWWIVAGISSLAAGAALWLIRFGLMGQTFTGEQALRMLLLAAAVSFAFGLAGWLGARWIWGLSTLGMAVGLAAMAVYGNDRTGWEDLVSFAAFLMFTAVGLAAGVIAEIIAAVIRVGKGSRGEK</sequence>
<dbReference type="Proteomes" id="UP000266482">
    <property type="component" value="Unassembled WGS sequence"/>
</dbReference>
<protein>
    <recommendedName>
        <fullName evidence="4">Permease</fullName>
    </recommendedName>
</protein>
<keyword evidence="1" id="KW-1133">Transmembrane helix</keyword>
<feature type="transmembrane region" description="Helical" evidence="1">
    <location>
        <begin position="44"/>
        <end position="63"/>
    </location>
</feature>
<dbReference type="RefSeq" id="WP_119597569.1">
    <property type="nucleotide sequence ID" value="NZ_QXQA01000001.1"/>
</dbReference>
<accession>A0A3A1VIQ7</accession>
<evidence type="ECO:0008006" key="4">
    <source>
        <dbReference type="Google" id="ProtNLM"/>
    </source>
</evidence>
<keyword evidence="3" id="KW-1185">Reference proteome</keyword>
<comment type="caution">
    <text evidence="2">The sequence shown here is derived from an EMBL/GenBank/DDBJ whole genome shotgun (WGS) entry which is preliminary data.</text>
</comment>